<feature type="region of interest" description="Disordered" evidence="1">
    <location>
        <begin position="29"/>
        <end position="69"/>
    </location>
</feature>
<dbReference type="HOGENOM" id="CLU_2284227_0_0_1"/>
<proteinExistence type="predicted"/>
<dbReference type="EMBL" id="KI295176">
    <property type="protein sequence ID" value="ESA03236.1"/>
    <property type="molecule type" value="Genomic_DNA"/>
</dbReference>
<feature type="non-terminal residue" evidence="2">
    <location>
        <position position="1"/>
    </location>
</feature>
<name>U9TIP5_RHIID</name>
<evidence type="ECO:0000256" key="1">
    <source>
        <dbReference type="SAM" id="MobiDB-lite"/>
    </source>
</evidence>
<feature type="compositionally biased region" description="Low complexity" evidence="1">
    <location>
        <begin position="40"/>
        <end position="66"/>
    </location>
</feature>
<gene>
    <name evidence="2" type="ORF">GLOINDRAFT_336855</name>
</gene>
<protein>
    <submittedName>
        <fullName evidence="2">Uncharacterized protein</fullName>
    </submittedName>
</protein>
<accession>U9TIP5</accession>
<sequence>RNREKKLCIAPFDQRESSEVALEVVAPITSDQTGSHDADSLSPSSSLENNHISHSSSQANSSLPHSPHQLTSLSLERLKRYLGKVEIWLNYFPMLKLRKVER</sequence>
<dbReference type="AlphaFoldDB" id="U9TIP5"/>
<reference evidence="2" key="1">
    <citation type="submission" date="2013-07" db="EMBL/GenBank/DDBJ databases">
        <title>The genome of an arbuscular mycorrhizal fungus provides insights into the evolution of the oldest plant symbiosis.</title>
        <authorList>
            <consortium name="DOE Joint Genome Institute"/>
            <person name="Tisserant E."/>
            <person name="Malbreil M."/>
            <person name="Kuo A."/>
            <person name="Kohler A."/>
            <person name="Symeonidi A."/>
            <person name="Balestrini R."/>
            <person name="Charron P."/>
            <person name="Duensing N."/>
            <person name="Frei-dit-Frey N."/>
            <person name="Gianinazzi-Pearson V."/>
            <person name="Gilbert B."/>
            <person name="Handa Y."/>
            <person name="Hijri M."/>
            <person name="Kaul R."/>
            <person name="Kawaguchi M."/>
            <person name="Krajinski F."/>
            <person name="Lammers P."/>
            <person name="Lapierre D."/>
            <person name="Masclaux F.G."/>
            <person name="Murat C."/>
            <person name="Morin E."/>
            <person name="Ndikumana S."/>
            <person name="Pagni M."/>
            <person name="Petitpierre D."/>
            <person name="Requena N."/>
            <person name="Rosikiewicz P."/>
            <person name="Riley R."/>
            <person name="Saito K."/>
            <person name="San Clemente H."/>
            <person name="Shapiro H."/>
            <person name="van Tuinen D."/>
            <person name="Becard G."/>
            <person name="Bonfante P."/>
            <person name="Paszkowski U."/>
            <person name="Shachar-Hill Y."/>
            <person name="Young J.P."/>
            <person name="Sanders I.R."/>
            <person name="Henrissat B."/>
            <person name="Rensing S.A."/>
            <person name="Grigoriev I.V."/>
            <person name="Corradi N."/>
            <person name="Roux C."/>
            <person name="Martin F."/>
        </authorList>
    </citation>
    <scope>NUCLEOTIDE SEQUENCE</scope>
    <source>
        <strain evidence="2">DAOM 197198</strain>
    </source>
</reference>
<organism evidence="2">
    <name type="scientific">Rhizophagus irregularis (strain DAOM 181602 / DAOM 197198 / MUCL 43194)</name>
    <name type="common">Arbuscular mycorrhizal fungus</name>
    <name type="synonym">Glomus intraradices</name>
    <dbReference type="NCBI Taxonomy" id="747089"/>
    <lineage>
        <taxon>Eukaryota</taxon>
        <taxon>Fungi</taxon>
        <taxon>Fungi incertae sedis</taxon>
        <taxon>Mucoromycota</taxon>
        <taxon>Glomeromycotina</taxon>
        <taxon>Glomeromycetes</taxon>
        <taxon>Glomerales</taxon>
        <taxon>Glomeraceae</taxon>
        <taxon>Rhizophagus</taxon>
    </lineage>
</organism>
<evidence type="ECO:0000313" key="2">
    <source>
        <dbReference type="EMBL" id="ESA03236.1"/>
    </source>
</evidence>